<evidence type="ECO:0000313" key="2">
    <source>
        <dbReference type="Proteomes" id="UP001279734"/>
    </source>
</evidence>
<sequence length="174" mass="19302">MSSFVVSSARKIWACEGGPWSFAGFPIFLKVRKLGMDMKRDKLNTSPIWIKLRNLPRSSGLIRALVMLPMILRKEYAIEAAAEYTWKPTFYKGCKLPSRSNKPCKKLAKKKEFRPTGYLIKNVDPPVLRADGLAGAQEVDCAVSAPIGFLVLRLGAGVALEKSNPFSVLKIQMG</sequence>
<comment type="caution">
    <text evidence="1">The sequence shown here is derived from an EMBL/GenBank/DDBJ whole genome shotgun (WGS) entry which is preliminary data.</text>
</comment>
<gene>
    <name evidence="1" type="ORF">Nepgr_026711</name>
</gene>
<proteinExistence type="predicted"/>
<reference evidence="1" key="1">
    <citation type="submission" date="2023-05" db="EMBL/GenBank/DDBJ databases">
        <title>Nepenthes gracilis genome sequencing.</title>
        <authorList>
            <person name="Fukushima K."/>
        </authorList>
    </citation>
    <scope>NUCLEOTIDE SEQUENCE</scope>
    <source>
        <strain evidence="1">SING2019-196</strain>
    </source>
</reference>
<dbReference type="AlphaFoldDB" id="A0AAD3Y0T9"/>
<keyword evidence="2" id="KW-1185">Reference proteome</keyword>
<dbReference type="EMBL" id="BSYO01000028">
    <property type="protein sequence ID" value="GMH24868.1"/>
    <property type="molecule type" value="Genomic_DNA"/>
</dbReference>
<evidence type="ECO:0008006" key="3">
    <source>
        <dbReference type="Google" id="ProtNLM"/>
    </source>
</evidence>
<evidence type="ECO:0000313" key="1">
    <source>
        <dbReference type="EMBL" id="GMH24868.1"/>
    </source>
</evidence>
<accession>A0AAD3Y0T9</accession>
<organism evidence="1 2">
    <name type="scientific">Nepenthes gracilis</name>
    <name type="common">Slender pitcher plant</name>
    <dbReference type="NCBI Taxonomy" id="150966"/>
    <lineage>
        <taxon>Eukaryota</taxon>
        <taxon>Viridiplantae</taxon>
        <taxon>Streptophyta</taxon>
        <taxon>Embryophyta</taxon>
        <taxon>Tracheophyta</taxon>
        <taxon>Spermatophyta</taxon>
        <taxon>Magnoliopsida</taxon>
        <taxon>eudicotyledons</taxon>
        <taxon>Gunneridae</taxon>
        <taxon>Pentapetalae</taxon>
        <taxon>Caryophyllales</taxon>
        <taxon>Nepenthaceae</taxon>
        <taxon>Nepenthes</taxon>
    </lineage>
</organism>
<dbReference type="Proteomes" id="UP001279734">
    <property type="component" value="Unassembled WGS sequence"/>
</dbReference>
<protein>
    <recommendedName>
        <fullName evidence="3">DUF4283 domain-containing protein</fullName>
    </recommendedName>
</protein>
<name>A0AAD3Y0T9_NEPGR</name>